<proteinExistence type="predicted"/>
<sequence>MDSSTETKKSPFTPNLTEVLSSIPCVPDLSHKRNLASHRKLFEWTPEQAFTDPQISHVEKRIPGPDGDIALTILRKKGPRSTSRPGIYFLHGGGLVMGTRYTFLQAVFEWVKQIDAVVISAEYRLAPEHPSPAGFEDAYVGFQWTADHAAELDINPKKLLIAGASAGGGLAAAVALKARDDKGLEPCGQLLLYPMLDDRCATKSMEQFSTDGTWTGVASKAAWDLVLPGRRGSDKVNVYEAPGRAIDLSGLPPTFIEVASTEPFRDECVNYASNLCINGVETELHLWPGIFHSSEVFAPDAYQSQGAFATRLAWVKELLLERD</sequence>
<dbReference type="OrthoDB" id="433474at2759"/>
<dbReference type="EMBL" id="KV460221">
    <property type="protein sequence ID" value="OBT97579.1"/>
    <property type="molecule type" value="Genomic_DNA"/>
</dbReference>
<evidence type="ECO:0000313" key="4">
    <source>
        <dbReference type="Proteomes" id="UP000091956"/>
    </source>
</evidence>
<dbReference type="InterPro" id="IPR029058">
    <property type="entry name" value="AB_hydrolase_fold"/>
</dbReference>
<dbReference type="InterPro" id="IPR013094">
    <property type="entry name" value="AB_hydrolase_3"/>
</dbReference>
<protein>
    <recommendedName>
        <fullName evidence="2">Alpha/beta hydrolase fold-3 domain-containing protein</fullName>
    </recommendedName>
</protein>
<gene>
    <name evidence="3" type="ORF">VE01_04448</name>
</gene>
<dbReference type="SUPFAM" id="SSF53474">
    <property type="entry name" value="alpha/beta-Hydrolases"/>
    <property type="match status" value="1"/>
</dbReference>
<evidence type="ECO:0000256" key="1">
    <source>
        <dbReference type="ARBA" id="ARBA00022801"/>
    </source>
</evidence>
<dbReference type="GeneID" id="28837834"/>
<accession>A0A1B8GP06</accession>
<keyword evidence="4" id="KW-1185">Reference proteome</keyword>
<dbReference type="Pfam" id="PF07859">
    <property type="entry name" value="Abhydrolase_3"/>
    <property type="match status" value="1"/>
</dbReference>
<evidence type="ECO:0000259" key="2">
    <source>
        <dbReference type="Pfam" id="PF07859"/>
    </source>
</evidence>
<reference evidence="4" key="2">
    <citation type="journal article" date="2018" name="Nat. Commun.">
        <title>Extreme sensitivity to ultraviolet light in the fungal pathogen causing white-nose syndrome of bats.</title>
        <authorList>
            <person name="Palmer J.M."/>
            <person name="Drees K.P."/>
            <person name="Foster J.T."/>
            <person name="Lindner D.L."/>
        </authorList>
    </citation>
    <scope>NUCLEOTIDE SEQUENCE [LARGE SCALE GENOMIC DNA]</scope>
    <source>
        <strain evidence="4">UAMH 10579</strain>
    </source>
</reference>
<reference evidence="3 4" key="1">
    <citation type="submission" date="2016-03" db="EMBL/GenBank/DDBJ databases">
        <title>Comparative genomics of Pseudogymnoascus destructans, the fungus causing white-nose syndrome of bats.</title>
        <authorList>
            <person name="Palmer J.M."/>
            <person name="Drees K.P."/>
            <person name="Foster J.T."/>
            <person name="Lindner D.L."/>
        </authorList>
    </citation>
    <scope>NUCLEOTIDE SEQUENCE [LARGE SCALE GENOMIC DNA]</scope>
    <source>
        <strain evidence="3 4">UAMH 10579</strain>
    </source>
</reference>
<dbReference type="PANTHER" id="PTHR48081:SF8">
    <property type="entry name" value="ALPHA_BETA HYDROLASE FOLD-3 DOMAIN-CONTAINING PROTEIN-RELATED"/>
    <property type="match status" value="1"/>
</dbReference>
<dbReference type="Proteomes" id="UP000091956">
    <property type="component" value="Unassembled WGS sequence"/>
</dbReference>
<dbReference type="GO" id="GO:0016787">
    <property type="term" value="F:hydrolase activity"/>
    <property type="evidence" value="ECO:0007669"/>
    <property type="project" value="UniProtKB-KW"/>
</dbReference>
<dbReference type="InterPro" id="IPR050300">
    <property type="entry name" value="GDXG_lipolytic_enzyme"/>
</dbReference>
<organism evidence="3 4">
    <name type="scientific">Pseudogymnoascus verrucosus</name>
    <dbReference type="NCBI Taxonomy" id="342668"/>
    <lineage>
        <taxon>Eukaryota</taxon>
        <taxon>Fungi</taxon>
        <taxon>Dikarya</taxon>
        <taxon>Ascomycota</taxon>
        <taxon>Pezizomycotina</taxon>
        <taxon>Leotiomycetes</taxon>
        <taxon>Thelebolales</taxon>
        <taxon>Thelebolaceae</taxon>
        <taxon>Pseudogymnoascus</taxon>
    </lineage>
</organism>
<dbReference type="RefSeq" id="XP_018131312.1">
    <property type="nucleotide sequence ID" value="XM_018273922.2"/>
</dbReference>
<name>A0A1B8GP06_9PEZI</name>
<dbReference type="Gene3D" id="3.40.50.1820">
    <property type="entry name" value="alpha/beta hydrolase"/>
    <property type="match status" value="1"/>
</dbReference>
<feature type="domain" description="Alpha/beta hydrolase fold-3" evidence="2">
    <location>
        <begin position="88"/>
        <end position="293"/>
    </location>
</feature>
<dbReference type="AlphaFoldDB" id="A0A1B8GP06"/>
<dbReference type="PANTHER" id="PTHR48081">
    <property type="entry name" value="AB HYDROLASE SUPERFAMILY PROTEIN C4A8.06C"/>
    <property type="match status" value="1"/>
</dbReference>
<keyword evidence="1" id="KW-0378">Hydrolase</keyword>
<dbReference type="STRING" id="342668.A0A1B8GP06"/>
<evidence type="ECO:0000313" key="3">
    <source>
        <dbReference type="EMBL" id="OBT97579.1"/>
    </source>
</evidence>